<feature type="domain" description="Histidine kinase" evidence="7">
    <location>
        <begin position="191"/>
        <end position="409"/>
    </location>
</feature>
<evidence type="ECO:0000256" key="5">
    <source>
        <dbReference type="ARBA" id="ARBA00022777"/>
    </source>
</evidence>
<accession>A0A8J7F8Q0</accession>
<keyword evidence="4" id="KW-0808">Transferase</keyword>
<dbReference type="AlphaFoldDB" id="A0A8J7F8Q0"/>
<organism evidence="8 9">
    <name type="scientific">Plectonema cf. radiosum LEGE 06105</name>
    <dbReference type="NCBI Taxonomy" id="945769"/>
    <lineage>
        <taxon>Bacteria</taxon>
        <taxon>Bacillati</taxon>
        <taxon>Cyanobacteriota</taxon>
        <taxon>Cyanophyceae</taxon>
        <taxon>Oscillatoriophycideae</taxon>
        <taxon>Oscillatoriales</taxon>
        <taxon>Microcoleaceae</taxon>
        <taxon>Plectonema</taxon>
    </lineage>
</organism>
<dbReference type="InterPro" id="IPR003594">
    <property type="entry name" value="HATPase_dom"/>
</dbReference>
<dbReference type="PROSITE" id="PS50109">
    <property type="entry name" value="HIS_KIN"/>
    <property type="match status" value="1"/>
</dbReference>
<dbReference type="SMART" id="SM00388">
    <property type="entry name" value="HisKA"/>
    <property type="match status" value="1"/>
</dbReference>
<dbReference type="EMBL" id="JADEWL010000186">
    <property type="protein sequence ID" value="MBE9216632.1"/>
    <property type="molecule type" value="Genomic_DNA"/>
</dbReference>
<dbReference type="PANTHER" id="PTHR43711">
    <property type="entry name" value="TWO-COMPONENT HISTIDINE KINASE"/>
    <property type="match status" value="1"/>
</dbReference>
<dbReference type="PANTHER" id="PTHR43711:SF1">
    <property type="entry name" value="HISTIDINE KINASE 1"/>
    <property type="match status" value="1"/>
</dbReference>
<evidence type="ECO:0000256" key="2">
    <source>
        <dbReference type="ARBA" id="ARBA00012438"/>
    </source>
</evidence>
<dbReference type="GO" id="GO:0000155">
    <property type="term" value="F:phosphorelay sensor kinase activity"/>
    <property type="evidence" value="ECO:0007669"/>
    <property type="project" value="InterPro"/>
</dbReference>
<dbReference type="Gene3D" id="3.30.565.10">
    <property type="entry name" value="Histidine kinase-like ATPase, C-terminal domain"/>
    <property type="match status" value="1"/>
</dbReference>
<dbReference type="InterPro" id="IPR036097">
    <property type="entry name" value="HisK_dim/P_sf"/>
</dbReference>
<evidence type="ECO:0000256" key="6">
    <source>
        <dbReference type="ARBA" id="ARBA00023012"/>
    </source>
</evidence>
<dbReference type="RefSeq" id="WP_193925302.1">
    <property type="nucleotide sequence ID" value="NZ_JADEWL010000186.1"/>
</dbReference>
<dbReference type="InterPro" id="IPR050736">
    <property type="entry name" value="Sensor_HK_Regulatory"/>
</dbReference>
<dbReference type="InterPro" id="IPR005467">
    <property type="entry name" value="His_kinase_dom"/>
</dbReference>
<keyword evidence="9" id="KW-1185">Reference proteome</keyword>
<dbReference type="Proteomes" id="UP000620559">
    <property type="component" value="Unassembled WGS sequence"/>
</dbReference>
<dbReference type="Pfam" id="PF00512">
    <property type="entry name" value="HisKA"/>
    <property type="match status" value="1"/>
</dbReference>
<dbReference type="SUPFAM" id="SSF47384">
    <property type="entry name" value="Homodimeric domain of signal transducing histidine kinase"/>
    <property type="match status" value="1"/>
</dbReference>
<dbReference type="FunFam" id="3.30.565.10:FF:000006">
    <property type="entry name" value="Sensor histidine kinase WalK"/>
    <property type="match status" value="1"/>
</dbReference>
<dbReference type="InterPro" id="IPR003661">
    <property type="entry name" value="HisK_dim/P_dom"/>
</dbReference>
<evidence type="ECO:0000256" key="3">
    <source>
        <dbReference type="ARBA" id="ARBA00022553"/>
    </source>
</evidence>
<gene>
    <name evidence="8" type="ORF">IQ247_28905</name>
</gene>
<dbReference type="Pfam" id="PF02518">
    <property type="entry name" value="HATPase_c"/>
    <property type="match status" value="1"/>
</dbReference>
<sequence length="409" mass="45863">MSTIFTVSAITVYAFFNVSLEKDENERLKTLTQAASPSIKTIKTKGVVALEKDLSWRNLLEKDQGIEWFDADGKLLAKEGSIFFNYPLSPNIATRNLNQDSPLTQKKGNIRSVSIPIYTYVSETTLNLEGYIRASESNQELATKLNRLQLGLKIGGLTVLILSSVSGGLLTFMVIKPIKQSFHYLKQFTADASHELRNPLTAIKTSVELMQSRAENLSNDDARKIAIISSATEQIKRLVEDLRFLSQTDAMPHNSPLEYPQIPLDEILEDLADSFETQAACKQLDFESRLSDSVLVKGDMHQLKRLFTNLLENSIKYTKTGGIVKLYLEKRKNFALVRVEDNGIGIPQEYIPLIFQRFWRTDTAHHQDTEGLGLGLAIVQAIVQKHRGRINVKSQVGVGSSFQVYLPLA</sequence>
<keyword evidence="3" id="KW-0597">Phosphoprotein</keyword>
<protein>
    <recommendedName>
        <fullName evidence="2">histidine kinase</fullName>
        <ecNumber evidence="2">2.7.13.3</ecNumber>
    </recommendedName>
</protein>
<dbReference type="EC" id="2.7.13.3" evidence="2"/>
<dbReference type="CDD" id="cd00082">
    <property type="entry name" value="HisKA"/>
    <property type="match status" value="1"/>
</dbReference>
<reference evidence="8" key="1">
    <citation type="submission" date="2020-10" db="EMBL/GenBank/DDBJ databases">
        <authorList>
            <person name="Castelo-Branco R."/>
            <person name="Eusebio N."/>
            <person name="Adriana R."/>
            <person name="Vieira A."/>
            <person name="Brugerolle De Fraissinette N."/>
            <person name="Rezende De Castro R."/>
            <person name="Schneider M.P."/>
            <person name="Vasconcelos V."/>
            <person name="Leao P.N."/>
        </authorList>
    </citation>
    <scope>NUCLEOTIDE SEQUENCE</scope>
    <source>
        <strain evidence="8">LEGE 06105</strain>
    </source>
</reference>
<dbReference type="CDD" id="cd00075">
    <property type="entry name" value="HATPase"/>
    <property type="match status" value="1"/>
</dbReference>
<name>A0A8J7F8Q0_9CYAN</name>
<dbReference type="InterPro" id="IPR004358">
    <property type="entry name" value="Sig_transdc_His_kin-like_C"/>
</dbReference>
<comment type="catalytic activity">
    <reaction evidence="1">
        <text>ATP + protein L-histidine = ADP + protein N-phospho-L-histidine.</text>
        <dbReference type="EC" id="2.7.13.3"/>
    </reaction>
</comment>
<evidence type="ECO:0000313" key="8">
    <source>
        <dbReference type="EMBL" id="MBE9216632.1"/>
    </source>
</evidence>
<evidence type="ECO:0000256" key="1">
    <source>
        <dbReference type="ARBA" id="ARBA00000085"/>
    </source>
</evidence>
<dbReference type="SMART" id="SM00387">
    <property type="entry name" value="HATPase_c"/>
    <property type="match status" value="1"/>
</dbReference>
<comment type="caution">
    <text evidence="8">The sequence shown here is derived from an EMBL/GenBank/DDBJ whole genome shotgun (WGS) entry which is preliminary data.</text>
</comment>
<dbReference type="InterPro" id="IPR036890">
    <property type="entry name" value="HATPase_C_sf"/>
</dbReference>
<dbReference type="PRINTS" id="PR00344">
    <property type="entry name" value="BCTRLSENSOR"/>
</dbReference>
<evidence type="ECO:0000313" key="9">
    <source>
        <dbReference type="Proteomes" id="UP000620559"/>
    </source>
</evidence>
<dbReference type="SUPFAM" id="SSF55874">
    <property type="entry name" value="ATPase domain of HSP90 chaperone/DNA topoisomerase II/histidine kinase"/>
    <property type="match status" value="1"/>
</dbReference>
<dbReference type="Gene3D" id="1.10.287.130">
    <property type="match status" value="1"/>
</dbReference>
<proteinExistence type="predicted"/>
<evidence type="ECO:0000256" key="4">
    <source>
        <dbReference type="ARBA" id="ARBA00022679"/>
    </source>
</evidence>
<keyword evidence="5 8" id="KW-0418">Kinase</keyword>
<evidence type="ECO:0000259" key="7">
    <source>
        <dbReference type="PROSITE" id="PS50109"/>
    </source>
</evidence>
<keyword evidence="6" id="KW-0902">Two-component regulatory system</keyword>